<accession>A0A5E7AK93</accession>
<evidence type="ECO:0000313" key="1">
    <source>
        <dbReference type="EMBL" id="VVN79808.1"/>
    </source>
</evidence>
<organism evidence="1 2">
    <name type="scientific">Pseudomonas fluorescens</name>
    <dbReference type="NCBI Taxonomy" id="294"/>
    <lineage>
        <taxon>Bacteria</taxon>
        <taxon>Pseudomonadati</taxon>
        <taxon>Pseudomonadota</taxon>
        <taxon>Gammaproteobacteria</taxon>
        <taxon>Pseudomonadales</taxon>
        <taxon>Pseudomonadaceae</taxon>
        <taxon>Pseudomonas</taxon>
    </lineage>
</organism>
<proteinExistence type="predicted"/>
<reference evidence="1 2" key="1">
    <citation type="submission" date="2019-09" db="EMBL/GenBank/DDBJ databases">
        <authorList>
            <person name="Chandra G."/>
            <person name="Truman W A."/>
        </authorList>
    </citation>
    <scope>NUCLEOTIDE SEQUENCE [LARGE SCALE GENOMIC DNA]</scope>
    <source>
        <strain evidence="1">PS704</strain>
    </source>
</reference>
<dbReference type="AlphaFoldDB" id="A0A5E7AK93"/>
<dbReference type="RefSeq" id="WP_150636834.1">
    <property type="nucleotide sequence ID" value="NZ_CABVHP010000002.1"/>
</dbReference>
<evidence type="ECO:0000313" key="2">
    <source>
        <dbReference type="Proteomes" id="UP000326557"/>
    </source>
</evidence>
<protein>
    <submittedName>
        <fullName evidence="1">Uncharacterized protein</fullName>
    </submittedName>
</protein>
<dbReference type="OrthoDB" id="6900500at2"/>
<gene>
    <name evidence="1" type="ORF">PS704_01011</name>
</gene>
<name>A0A5E7AK93_PSEFL</name>
<dbReference type="EMBL" id="CABVHP010000002">
    <property type="protein sequence ID" value="VVN79808.1"/>
    <property type="molecule type" value="Genomic_DNA"/>
</dbReference>
<dbReference type="Proteomes" id="UP000326557">
    <property type="component" value="Unassembled WGS sequence"/>
</dbReference>
<sequence>MKEMTPIQALIVELATESVRAIDLKRAVARKFPQLEDALYQSALLGLQELDCLVGEENEGEWFFKVLDKTHPDYQPLEYSSEFAETIIAASCGEFVEIDVDDFLAELDVMIAQAQGTDSDSSN</sequence>